<accession>A0AAD7TYX7</accession>
<dbReference type="InterPro" id="IPR032675">
    <property type="entry name" value="LRR_dom_sf"/>
</dbReference>
<reference evidence="1" key="1">
    <citation type="submission" date="2022-11" db="EMBL/GenBank/DDBJ databases">
        <title>Genome Sequence of Cubamyces cubensis.</title>
        <authorList>
            <person name="Buettner E."/>
        </authorList>
    </citation>
    <scope>NUCLEOTIDE SEQUENCE</scope>
    <source>
        <strain evidence="1">MPL-01</strain>
    </source>
</reference>
<dbReference type="Proteomes" id="UP001215151">
    <property type="component" value="Unassembled WGS sequence"/>
</dbReference>
<dbReference type="SUPFAM" id="SSF52047">
    <property type="entry name" value="RNI-like"/>
    <property type="match status" value="1"/>
</dbReference>
<dbReference type="EMBL" id="JAPEVG010000077">
    <property type="protein sequence ID" value="KAJ8487554.1"/>
    <property type="molecule type" value="Genomic_DNA"/>
</dbReference>
<organism evidence="1 2">
    <name type="scientific">Trametes cubensis</name>
    <dbReference type="NCBI Taxonomy" id="1111947"/>
    <lineage>
        <taxon>Eukaryota</taxon>
        <taxon>Fungi</taxon>
        <taxon>Dikarya</taxon>
        <taxon>Basidiomycota</taxon>
        <taxon>Agaricomycotina</taxon>
        <taxon>Agaricomycetes</taxon>
        <taxon>Polyporales</taxon>
        <taxon>Polyporaceae</taxon>
        <taxon>Trametes</taxon>
    </lineage>
</organism>
<proteinExistence type="predicted"/>
<gene>
    <name evidence="1" type="ORF">ONZ51_g4105</name>
</gene>
<keyword evidence="2" id="KW-1185">Reference proteome</keyword>
<evidence type="ECO:0000313" key="1">
    <source>
        <dbReference type="EMBL" id="KAJ8487554.1"/>
    </source>
</evidence>
<comment type="caution">
    <text evidence="1">The sequence shown here is derived from an EMBL/GenBank/DDBJ whole genome shotgun (WGS) entry which is preliminary data.</text>
</comment>
<evidence type="ECO:0000313" key="2">
    <source>
        <dbReference type="Proteomes" id="UP001215151"/>
    </source>
</evidence>
<evidence type="ECO:0008006" key="3">
    <source>
        <dbReference type="Google" id="ProtNLM"/>
    </source>
</evidence>
<dbReference type="Gene3D" id="3.80.10.10">
    <property type="entry name" value="Ribonuclease Inhibitor"/>
    <property type="match status" value="1"/>
</dbReference>
<protein>
    <recommendedName>
        <fullName evidence="3">F-box protein</fullName>
    </recommendedName>
</protein>
<sequence>MAAAPHQEELMFTKTLDGLDLPYTDDHITFPILLALGLKLETVTTLNIPPIPSDELGILIPLVAKRMPFLEELGIACDNPYPFDPLCSPDKYPLLASYFPSLKTLRVSGLAVTMSSNFVSTLRHLELKNFTCVERCLLLTDFMAAMESCPELETLEIRNYGRAFSTDTEQPERPAILRNLRKLVIEDSPPVLSLLTTFLYTPPTANVHLIVDMKDSSREHDYDFGDTFACVLPDDTATLPLLQEITAIEVNLTENTYQLVGETPLHNKLIIDIDMDAAIKEGPPAKRAELFDSTIRNLSLALYDSPVMVASLTGDFSSTTPESWHRGLGGLAVLMKLQIVDTSTSDGGDGVRAFFEALAFQPGPTDERQMTACPSLEVLAVRGARYSRSLMEEIGKSLRRRAEDGMKVQSLWVELRPDDALDRTELAKSRSELSELVDACYIDVPE</sequence>
<name>A0AAD7TYX7_9APHY</name>
<dbReference type="AlphaFoldDB" id="A0AAD7TYX7"/>